<accession>A0A0E9LUQ3</accession>
<evidence type="ECO:0000313" key="3">
    <source>
        <dbReference type="Proteomes" id="UP000032900"/>
    </source>
</evidence>
<dbReference type="Gene3D" id="1.10.10.10">
    <property type="entry name" value="Winged helix-like DNA-binding domain superfamily/Winged helix DNA-binding domain"/>
    <property type="match status" value="1"/>
</dbReference>
<feature type="domain" description="Helix-turn-helix type 11" evidence="1">
    <location>
        <begin position="10"/>
        <end position="62"/>
    </location>
</feature>
<dbReference type="STRING" id="1236989.JCM15548_1705"/>
<organism evidence="2 3">
    <name type="scientific">Geofilum rubicundum JCM 15548</name>
    <dbReference type="NCBI Taxonomy" id="1236989"/>
    <lineage>
        <taxon>Bacteria</taxon>
        <taxon>Pseudomonadati</taxon>
        <taxon>Bacteroidota</taxon>
        <taxon>Bacteroidia</taxon>
        <taxon>Marinilabiliales</taxon>
        <taxon>Marinilabiliaceae</taxon>
        <taxon>Geofilum</taxon>
    </lineage>
</organism>
<dbReference type="Proteomes" id="UP000032900">
    <property type="component" value="Unassembled WGS sequence"/>
</dbReference>
<reference evidence="2 3" key="1">
    <citation type="journal article" date="2015" name="Microbes Environ.">
        <title>Distribution and evolution of nitrogen fixation genes in the phylum bacteroidetes.</title>
        <authorList>
            <person name="Inoue J."/>
            <person name="Oshima K."/>
            <person name="Suda W."/>
            <person name="Sakamoto M."/>
            <person name="Iino T."/>
            <person name="Noda S."/>
            <person name="Hongoh Y."/>
            <person name="Hattori M."/>
            <person name="Ohkuma M."/>
        </authorList>
    </citation>
    <scope>NUCLEOTIDE SEQUENCE [LARGE SCALE GENOMIC DNA]</scope>
    <source>
        <strain evidence="2">JCM 15548</strain>
    </source>
</reference>
<dbReference type="RefSeq" id="WP_062122375.1">
    <property type="nucleotide sequence ID" value="NZ_BAZW01000003.1"/>
</dbReference>
<dbReference type="EMBL" id="BAZW01000003">
    <property type="protein sequence ID" value="GAO28590.1"/>
    <property type="molecule type" value="Genomic_DNA"/>
</dbReference>
<dbReference type="InterPro" id="IPR013196">
    <property type="entry name" value="HTH_11"/>
</dbReference>
<dbReference type="AlphaFoldDB" id="A0A0E9LUQ3"/>
<evidence type="ECO:0000259" key="1">
    <source>
        <dbReference type="Pfam" id="PF08279"/>
    </source>
</evidence>
<evidence type="ECO:0000313" key="2">
    <source>
        <dbReference type="EMBL" id="GAO28590.1"/>
    </source>
</evidence>
<dbReference type="InterPro" id="IPR036388">
    <property type="entry name" value="WH-like_DNA-bd_sf"/>
</dbReference>
<gene>
    <name evidence="2" type="ORF">JCM15548_1705</name>
</gene>
<dbReference type="SUPFAM" id="SSF46785">
    <property type="entry name" value="Winged helix' DNA-binding domain"/>
    <property type="match status" value="1"/>
</dbReference>
<protein>
    <submittedName>
        <fullName evidence="2">Transcriptional regulator, DeoR family</fullName>
    </submittedName>
</protein>
<dbReference type="Pfam" id="PF08279">
    <property type="entry name" value="HTH_11"/>
    <property type="match status" value="1"/>
</dbReference>
<sequence length="100" mass="11474">MAEDKPRLTRLIAILTQLQSMRIVTARSIADKHKVSIRTVYRDIRTLEQSGIPIFTEEGKGYSRAIVFQLNQEIPVMELKACIKATLMYHKVKHHITLGI</sequence>
<comment type="caution">
    <text evidence="2">The sequence shown here is derived from an EMBL/GenBank/DDBJ whole genome shotgun (WGS) entry which is preliminary data.</text>
</comment>
<proteinExistence type="predicted"/>
<dbReference type="InterPro" id="IPR036390">
    <property type="entry name" value="WH_DNA-bd_sf"/>
</dbReference>
<keyword evidence="3" id="KW-1185">Reference proteome</keyword>
<name>A0A0E9LUQ3_9BACT</name>